<protein>
    <submittedName>
        <fullName evidence="2">Uncharacterized protein</fullName>
    </submittedName>
</protein>
<dbReference type="EMBL" id="KN834781">
    <property type="protein sequence ID" value="KIK59183.1"/>
    <property type="molecule type" value="Genomic_DNA"/>
</dbReference>
<evidence type="ECO:0000313" key="3">
    <source>
        <dbReference type="Proteomes" id="UP000053593"/>
    </source>
</evidence>
<feature type="region of interest" description="Disordered" evidence="1">
    <location>
        <begin position="57"/>
        <end position="76"/>
    </location>
</feature>
<feature type="compositionally biased region" description="Basic and acidic residues" evidence="1">
    <location>
        <begin position="65"/>
        <end position="76"/>
    </location>
</feature>
<keyword evidence="3" id="KW-1185">Reference proteome</keyword>
<name>A0A0D0CTS1_9AGAR</name>
<dbReference type="HOGENOM" id="CLU_1917290_0_0_1"/>
<dbReference type="Proteomes" id="UP000053593">
    <property type="component" value="Unassembled WGS sequence"/>
</dbReference>
<proteinExistence type="predicted"/>
<evidence type="ECO:0000256" key="1">
    <source>
        <dbReference type="SAM" id="MobiDB-lite"/>
    </source>
</evidence>
<dbReference type="OrthoDB" id="8062037at2759"/>
<reference evidence="2 3" key="1">
    <citation type="submission" date="2014-04" db="EMBL/GenBank/DDBJ databases">
        <title>Evolutionary Origins and Diversification of the Mycorrhizal Mutualists.</title>
        <authorList>
            <consortium name="DOE Joint Genome Institute"/>
            <consortium name="Mycorrhizal Genomics Consortium"/>
            <person name="Kohler A."/>
            <person name="Kuo A."/>
            <person name="Nagy L.G."/>
            <person name="Floudas D."/>
            <person name="Copeland A."/>
            <person name="Barry K.W."/>
            <person name="Cichocki N."/>
            <person name="Veneault-Fourrey C."/>
            <person name="LaButti K."/>
            <person name="Lindquist E.A."/>
            <person name="Lipzen A."/>
            <person name="Lundell T."/>
            <person name="Morin E."/>
            <person name="Murat C."/>
            <person name="Riley R."/>
            <person name="Ohm R."/>
            <person name="Sun H."/>
            <person name="Tunlid A."/>
            <person name="Henrissat B."/>
            <person name="Grigoriev I.V."/>
            <person name="Hibbett D.S."/>
            <person name="Martin F."/>
        </authorList>
    </citation>
    <scope>NUCLEOTIDE SEQUENCE [LARGE SCALE GENOMIC DNA]</scope>
    <source>
        <strain evidence="2 3">FD-317 M1</strain>
    </source>
</reference>
<dbReference type="AlphaFoldDB" id="A0A0D0CTS1"/>
<accession>A0A0D0CTS1</accession>
<organism evidence="2 3">
    <name type="scientific">Collybiopsis luxurians FD-317 M1</name>
    <dbReference type="NCBI Taxonomy" id="944289"/>
    <lineage>
        <taxon>Eukaryota</taxon>
        <taxon>Fungi</taxon>
        <taxon>Dikarya</taxon>
        <taxon>Basidiomycota</taxon>
        <taxon>Agaricomycotina</taxon>
        <taxon>Agaricomycetes</taxon>
        <taxon>Agaricomycetidae</taxon>
        <taxon>Agaricales</taxon>
        <taxon>Marasmiineae</taxon>
        <taxon>Omphalotaceae</taxon>
        <taxon>Collybiopsis</taxon>
        <taxon>Collybiopsis luxurians</taxon>
    </lineage>
</organism>
<gene>
    <name evidence="2" type="ORF">GYMLUDRAFT_74700</name>
</gene>
<evidence type="ECO:0000313" key="2">
    <source>
        <dbReference type="EMBL" id="KIK59183.1"/>
    </source>
</evidence>
<sequence>MQDRLLPIYSVMQLEQDEKRALQDKVDRWQSKISEVRASAAEVKKLTEELEKAERVESQLSDQLEAEREENRKLRKDAVDQRRITKEMEAMVLRLLREKEDAAKRAKASREVLRALSKGSSSSRGHVSMIQD</sequence>